<dbReference type="OrthoDB" id="4641235at2"/>
<dbReference type="EMBL" id="LFOD01000012">
    <property type="protein sequence ID" value="KMV17657.1"/>
    <property type="molecule type" value="Genomic_DNA"/>
</dbReference>
<accession>A0A0J8U9I9</accession>
<keyword evidence="1" id="KW-0472">Membrane</keyword>
<reference evidence="2 3" key="1">
    <citation type="submission" date="2015-06" db="EMBL/GenBank/DDBJ databases">
        <title>Genome sequence of Mycobacterium conceptionense strain MLE.</title>
        <authorList>
            <person name="Greninger A.L."/>
            <person name="Cunningham G."/>
            <person name="Chiu C.Y."/>
            <person name="Miller S."/>
        </authorList>
    </citation>
    <scope>NUCLEOTIDE SEQUENCE [LARGE SCALE GENOMIC DNA]</scope>
    <source>
        <strain evidence="2 3">MLE</strain>
    </source>
</reference>
<dbReference type="RefSeq" id="WP_048896011.1">
    <property type="nucleotide sequence ID" value="NZ_LFOD01000012.1"/>
</dbReference>
<organism evidence="2 3">
    <name type="scientific">Mycolicibacterium conceptionense</name>
    <dbReference type="NCBI Taxonomy" id="451644"/>
    <lineage>
        <taxon>Bacteria</taxon>
        <taxon>Bacillati</taxon>
        <taxon>Actinomycetota</taxon>
        <taxon>Actinomycetes</taxon>
        <taxon>Mycobacteriales</taxon>
        <taxon>Mycobacteriaceae</taxon>
        <taxon>Mycolicibacterium</taxon>
    </lineage>
</organism>
<dbReference type="PATRIC" id="fig|451644.5.peg.3198"/>
<keyword evidence="1" id="KW-0812">Transmembrane</keyword>
<evidence type="ECO:0000313" key="2">
    <source>
        <dbReference type="EMBL" id="KMV17657.1"/>
    </source>
</evidence>
<feature type="transmembrane region" description="Helical" evidence="1">
    <location>
        <begin position="67"/>
        <end position="87"/>
    </location>
</feature>
<dbReference type="Proteomes" id="UP000037594">
    <property type="component" value="Unassembled WGS sequence"/>
</dbReference>
<comment type="caution">
    <text evidence="2">The sequence shown here is derived from an EMBL/GenBank/DDBJ whole genome shotgun (WGS) entry which is preliminary data.</text>
</comment>
<feature type="transmembrane region" description="Helical" evidence="1">
    <location>
        <begin position="27"/>
        <end position="47"/>
    </location>
</feature>
<evidence type="ECO:0000256" key="1">
    <source>
        <dbReference type="SAM" id="Phobius"/>
    </source>
</evidence>
<gene>
    <name evidence="2" type="ORF">ACT17_15425</name>
</gene>
<proteinExistence type="predicted"/>
<sequence>MFQTATQSVILLADISDPTNDGILTTLVNFIIGGLMVVVAGLGAWYAFSAWRDAKGKKAALTELRDIAFGVVVIEAILGGIIALANYGSGALPFLN</sequence>
<keyword evidence="1" id="KW-1133">Transmembrane helix</keyword>
<evidence type="ECO:0000313" key="3">
    <source>
        <dbReference type="Proteomes" id="UP000037594"/>
    </source>
</evidence>
<name>A0A0J8U9I9_9MYCO</name>
<protein>
    <submittedName>
        <fullName evidence="2">Uncharacterized protein</fullName>
    </submittedName>
</protein>
<dbReference type="AlphaFoldDB" id="A0A0J8U9I9"/>